<dbReference type="PANTHER" id="PTHR11533:SF297">
    <property type="entry name" value="AMINOPEPTIDASE N"/>
    <property type="match status" value="1"/>
</dbReference>
<evidence type="ECO:0000259" key="15">
    <source>
        <dbReference type="Pfam" id="PF17900"/>
    </source>
</evidence>
<gene>
    <name evidence="16" type="ORF">GCM10009606_47030</name>
</gene>
<dbReference type="SUPFAM" id="SSF55486">
    <property type="entry name" value="Metalloproteases ('zincins'), catalytic domain"/>
    <property type="match status" value="1"/>
</dbReference>
<dbReference type="Pfam" id="PF17900">
    <property type="entry name" value="Peptidase_M1_N"/>
    <property type="match status" value="1"/>
</dbReference>
<dbReference type="Proteomes" id="UP001499979">
    <property type="component" value="Unassembled WGS sequence"/>
</dbReference>
<evidence type="ECO:0000256" key="11">
    <source>
        <dbReference type="ARBA" id="ARBA00029811"/>
    </source>
</evidence>
<feature type="domain" description="Aminopeptidase N-like N-terminal" evidence="15">
    <location>
        <begin position="109"/>
        <end position="221"/>
    </location>
</feature>
<evidence type="ECO:0000256" key="9">
    <source>
        <dbReference type="ARBA" id="ARBA00022833"/>
    </source>
</evidence>
<keyword evidence="10" id="KW-0482">Metalloprotease</keyword>
<keyword evidence="6" id="KW-0645">Protease</keyword>
<dbReference type="InterPro" id="IPR045357">
    <property type="entry name" value="Aminopeptidase_N-like_N"/>
</dbReference>
<keyword evidence="17" id="KW-1185">Reference proteome</keyword>
<dbReference type="PRINTS" id="PR00756">
    <property type="entry name" value="ALADIPTASE"/>
</dbReference>
<reference evidence="17" key="1">
    <citation type="journal article" date="2019" name="Int. J. Syst. Evol. Microbiol.">
        <title>The Global Catalogue of Microorganisms (GCM) 10K type strain sequencing project: providing services to taxonomists for standard genome sequencing and annotation.</title>
        <authorList>
            <consortium name="The Broad Institute Genomics Platform"/>
            <consortium name="The Broad Institute Genome Sequencing Center for Infectious Disease"/>
            <person name="Wu L."/>
            <person name="Ma J."/>
        </authorList>
    </citation>
    <scope>NUCLEOTIDE SEQUENCE [LARGE SCALE GENOMIC DNA]</scope>
    <source>
        <strain evidence="17">JCM 11813</strain>
    </source>
</reference>
<evidence type="ECO:0000313" key="16">
    <source>
        <dbReference type="EMBL" id="GAA1163884.1"/>
    </source>
</evidence>
<evidence type="ECO:0000256" key="8">
    <source>
        <dbReference type="ARBA" id="ARBA00022801"/>
    </source>
</evidence>
<dbReference type="RefSeq" id="WP_343910838.1">
    <property type="nucleotide sequence ID" value="NZ_BAAAJE010000030.1"/>
</dbReference>
<proteinExistence type="inferred from homology"/>
<evidence type="ECO:0000256" key="4">
    <source>
        <dbReference type="ARBA" id="ARBA00012564"/>
    </source>
</evidence>
<dbReference type="InterPro" id="IPR050344">
    <property type="entry name" value="Peptidase_M1_aminopeptidases"/>
</dbReference>
<dbReference type="CDD" id="cd09603">
    <property type="entry name" value="M1_APN_like"/>
    <property type="match status" value="1"/>
</dbReference>
<comment type="similarity">
    <text evidence="3">Belongs to the peptidase M1 family.</text>
</comment>
<keyword evidence="7" id="KW-0479">Metal-binding</keyword>
<dbReference type="InterPro" id="IPR001930">
    <property type="entry name" value="Peptidase_M1"/>
</dbReference>
<feature type="domain" description="Peptidase M1 membrane alanine aminopeptidase" evidence="14">
    <location>
        <begin position="314"/>
        <end position="462"/>
    </location>
</feature>
<feature type="signal peptide" evidence="13">
    <location>
        <begin position="1"/>
        <end position="21"/>
    </location>
</feature>
<organism evidence="16 17">
    <name type="scientific">Nocardioides aquiterrae</name>
    <dbReference type="NCBI Taxonomy" id="203799"/>
    <lineage>
        <taxon>Bacteria</taxon>
        <taxon>Bacillati</taxon>
        <taxon>Actinomycetota</taxon>
        <taxon>Actinomycetes</taxon>
        <taxon>Propionibacteriales</taxon>
        <taxon>Nocardioidaceae</taxon>
        <taxon>Nocardioides</taxon>
    </lineage>
</organism>
<accession>A0ABP4FAJ2</accession>
<evidence type="ECO:0000256" key="1">
    <source>
        <dbReference type="ARBA" id="ARBA00000098"/>
    </source>
</evidence>
<dbReference type="InterPro" id="IPR027268">
    <property type="entry name" value="Peptidase_M4/M1_CTD_sf"/>
</dbReference>
<keyword evidence="8" id="KW-0378">Hydrolase</keyword>
<keyword evidence="9" id="KW-0862">Zinc</keyword>
<dbReference type="InterPro" id="IPR042097">
    <property type="entry name" value="Aminopeptidase_N-like_N_sf"/>
</dbReference>
<evidence type="ECO:0000256" key="12">
    <source>
        <dbReference type="ARBA" id="ARBA00031533"/>
    </source>
</evidence>
<evidence type="ECO:0000259" key="14">
    <source>
        <dbReference type="Pfam" id="PF01433"/>
    </source>
</evidence>
<evidence type="ECO:0000256" key="10">
    <source>
        <dbReference type="ARBA" id="ARBA00023049"/>
    </source>
</evidence>
<dbReference type="EC" id="3.4.11.2" evidence="4"/>
<keyword evidence="13" id="KW-0732">Signal</keyword>
<evidence type="ECO:0000256" key="6">
    <source>
        <dbReference type="ARBA" id="ARBA00022670"/>
    </source>
</evidence>
<dbReference type="EMBL" id="BAAAJE010000030">
    <property type="protein sequence ID" value="GAA1163884.1"/>
    <property type="molecule type" value="Genomic_DNA"/>
</dbReference>
<evidence type="ECO:0000256" key="13">
    <source>
        <dbReference type="SAM" id="SignalP"/>
    </source>
</evidence>
<evidence type="ECO:0000256" key="2">
    <source>
        <dbReference type="ARBA" id="ARBA00001947"/>
    </source>
</evidence>
<protein>
    <recommendedName>
        <fullName evidence="5">Aminopeptidase N</fullName>
        <ecNumber evidence="4">3.4.11.2</ecNumber>
    </recommendedName>
    <alternativeName>
        <fullName evidence="11">Alanine aminopeptidase</fullName>
    </alternativeName>
    <alternativeName>
        <fullName evidence="12">Lysyl aminopeptidase</fullName>
    </alternativeName>
</protein>
<evidence type="ECO:0000256" key="5">
    <source>
        <dbReference type="ARBA" id="ARBA00015611"/>
    </source>
</evidence>
<dbReference type="Pfam" id="PF01433">
    <property type="entry name" value="Peptidase_M1"/>
    <property type="match status" value="1"/>
</dbReference>
<comment type="cofactor">
    <cofactor evidence="2">
        <name>Zn(2+)</name>
        <dbReference type="ChEBI" id="CHEBI:29105"/>
    </cofactor>
</comment>
<comment type="caution">
    <text evidence="16">The sequence shown here is derived from an EMBL/GenBank/DDBJ whole genome shotgun (WGS) entry which is preliminary data.</text>
</comment>
<evidence type="ECO:0000256" key="3">
    <source>
        <dbReference type="ARBA" id="ARBA00010136"/>
    </source>
</evidence>
<feature type="chain" id="PRO_5045514473" description="Aminopeptidase N" evidence="13">
    <location>
        <begin position="22"/>
        <end position="478"/>
    </location>
</feature>
<comment type="catalytic activity">
    <reaction evidence="1">
        <text>Release of an N-terminal amino acid, Xaa-|-Yaa- from a peptide, amide or arylamide. Xaa is preferably Ala, but may be most amino acids including Pro (slow action). When a terminal hydrophobic residue is followed by a prolyl residue, the two may be released as an intact Xaa-Pro dipeptide.</text>
        <dbReference type="EC" id="3.4.11.2"/>
    </reaction>
</comment>
<dbReference type="Gene3D" id="1.10.390.10">
    <property type="entry name" value="Neutral Protease Domain 2"/>
    <property type="match status" value="1"/>
</dbReference>
<dbReference type="SUPFAM" id="SSF63737">
    <property type="entry name" value="Leukotriene A4 hydrolase N-terminal domain"/>
    <property type="match status" value="1"/>
</dbReference>
<evidence type="ECO:0000256" key="7">
    <source>
        <dbReference type="ARBA" id="ARBA00022723"/>
    </source>
</evidence>
<dbReference type="PANTHER" id="PTHR11533">
    <property type="entry name" value="PROTEASE M1 ZINC METALLOPROTEASE"/>
    <property type="match status" value="1"/>
</dbReference>
<evidence type="ECO:0000313" key="17">
    <source>
        <dbReference type="Proteomes" id="UP001499979"/>
    </source>
</evidence>
<dbReference type="InterPro" id="IPR014782">
    <property type="entry name" value="Peptidase_M1_dom"/>
</dbReference>
<name>A0ABP4FAJ2_9ACTN</name>
<dbReference type="Gene3D" id="2.60.40.1730">
    <property type="entry name" value="tricorn interacting facor f3 domain"/>
    <property type="match status" value="1"/>
</dbReference>
<sequence>MTRRRALALVLASGLAASSLAAAPAAYSGPADPHGAPGIGDPYFPLDGNGGIDVASYDIHDRYRFGTGRLSGWTAIRLTATESVSGFDLDFLLPVSRVEVDGRRVAFDHGHHELSIDAPLDEGDSARVVVRYSGLPGRYSYAGESNWLANDDEVVAMNQPHMAPWWFPANDHPLDKALVRMSITVPRSKRVIGNGHLVDREVRRDLATTTWEATEPMVPYLAFFAAGRYEIARGRTDGRPWYVAVSKGLPTSSQQEAMRLMKQTPQLLHWLERVIGPYPFDTTGGLTTALPVGFALENQTRPTYPFMGTGAGAVKTVVHELAHQWFGDSVAVEGWADIWLNEGWATYFENFYTETHGGPTTDELLREGYGWYDADDAFWQLEVADPCPDHEDCVSWIFDRRVYERGGMALAALRNRIGDADFTTLMHRWVTDRRGGNGSTAQFEALAESVSGADLSGFFDAWLHSTTKPADTVANGLG</sequence>